<evidence type="ECO:0000313" key="4">
    <source>
        <dbReference type="EMBL" id="KGO82488.1"/>
    </source>
</evidence>
<feature type="region of interest" description="Disordered" evidence="1">
    <location>
        <begin position="363"/>
        <end position="409"/>
    </location>
</feature>
<keyword evidence="5" id="KW-1185">Reference proteome</keyword>
<name>A0A0A2LT92_9FLAO</name>
<evidence type="ECO:0000256" key="1">
    <source>
        <dbReference type="SAM" id="MobiDB-lite"/>
    </source>
</evidence>
<comment type="caution">
    <text evidence="4">The sequence shown here is derived from an EMBL/GenBank/DDBJ whole genome shotgun (WGS) entry which is preliminary data.</text>
</comment>
<protein>
    <recommendedName>
        <fullName evidence="3">AraC effector-binding domain-containing protein</fullName>
    </recommendedName>
</protein>
<dbReference type="Pfam" id="PF06445">
    <property type="entry name" value="GyrI-like"/>
    <property type="match status" value="1"/>
</dbReference>
<feature type="compositionally biased region" description="Polar residues" evidence="1">
    <location>
        <begin position="369"/>
        <end position="383"/>
    </location>
</feature>
<dbReference type="InterPro" id="IPR010499">
    <property type="entry name" value="AraC_E-bd"/>
</dbReference>
<feature type="signal peptide" evidence="2">
    <location>
        <begin position="1"/>
        <end position="22"/>
    </location>
</feature>
<dbReference type="STRING" id="1406840.Q763_05145"/>
<dbReference type="Gene3D" id="3.20.80.10">
    <property type="entry name" value="Regulatory factor, effector binding domain"/>
    <property type="match status" value="1"/>
</dbReference>
<accession>A0A0A2LT92</accession>
<dbReference type="InterPro" id="IPR029442">
    <property type="entry name" value="GyrI-like"/>
</dbReference>
<evidence type="ECO:0000313" key="5">
    <source>
        <dbReference type="Proteomes" id="UP000030129"/>
    </source>
</evidence>
<dbReference type="SMART" id="SM00871">
    <property type="entry name" value="AraC_E_bind"/>
    <property type="match status" value="1"/>
</dbReference>
<dbReference type="RefSeq" id="WP_035131873.1">
    <property type="nucleotide sequence ID" value="NZ_JRLV01000005.1"/>
</dbReference>
<dbReference type="SUPFAM" id="SSF55961">
    <property type="entry name" value="Bet v1-like"/>
    <property type="match status" value="1"/>
</dbReference>
<feature type="compositionally biased region" description="Polar residues" evidence="1">
    <location>
        <begin position="400"/>
        <end position="409"/>
    </location>
</feature>
<dbReference type="InterPro" id="IPR011256">
    <property type="entry name" value="Reg_factor_effector_dom_sf"/>
</dbReference>
<reference evidence="4 5" key="1">
    <citation type="submission" date="2013-09" db="EMBL/GenBank/DDBJ databases">
        <authorList>
            <person name="Zeng Z."/>
            <person name="Chen C."/>
        </authorList>
    </citation>
    <scope>NUCLEOTIDE SEQUENCE [LARGE SCALE GENOMIC DNA]</scope>
    <source>
        <strain evidence="4 5">F44-8</strain>
    </source>
</reference>
<feature type="domain" description="AraC effector-binding" evidence="3">
    <location>
        <begin position="179"/>
        <end position="333"/>
    </location>
</feature>
<proteinExistence type="predicted"/>
<dbReference type="SUPFAM" id="SSF55136">
    <property type="entry name" value="Probable bacterial effector-binding domain"/>
    <property type="match status" value="1"/>
</dbReference>
<dbReference type="Gene3D" id="3.30.530.20">
    <property type="match status" value="1"/>
</dbReference>
<evidence type="ECO:0000259" key="3">
    <source>
        <dbReference type="SMART" id="SM00871"/>
    </source>
</evidence>
<keyword evidence="2" id="KW-0732">Signal</keyword>
<dbReference type="Proteomes" id="UP000030129">
    <property type="component" value="Unassembled WGS sequence"/>
</dbReference>
<evidence type="ECO:0000256" key="2">
    <source>
        <dbReference type="SAM" id="SignalP"/>
    </source>
</evidence>
<dbReference type="InterPro" id="IPR023393">
    <property type="entry name" value="START-like_dom_sf"/>
</dbReference>
<feature type="chain" id="PRO_5001991457" description="AraC effector-binding domain-containing protein" evidence="2">
    <location>
        <begin position="23"/>
        <end position="409"/>
    </location>
</feature>
<dbReference type="EMBL" id="JRLV01000005">
    <property type="protein sequence ID" value="KGO82488.1"/>
    <property type="molecule type" value="Genomic_DNA"/>
</dbReference>
<dbReference type="eggNOG" id="COG4978">
    <property type="taxonomic scope" value="Bacteria"/>
</dbReference>
<dbReference type="AlphaFoldDB" id="A0A0A2LT92"/>
<gene>
    <name evidence="4" type="ORF">Q763_05145</name>
</gene>
<organism evidence="4 5">
    <name type="scientific">Flavobacterium beibuense F44-8</name>
    <dbReference type="NCBI Taxonomy" id="1406840"/>
    <lineage>
        <taxon>Bacteria</taxon>
        <taxon>Pseudomonadati</taxon>
        <taxon>Bacteroidota</taxon>
        <taxon>Flavobacteriia</taxon>
        <taxon>Flavobacteriales</taxon>
        <taxon>Flavobacteriaceae</taxon>
        <taxon>Flavobacterium</taxon>
    </lineage>
</organism>
<sequence>MKIVKYLFLLLLLASIAGTVFIATQNGKYDVTEQLTIKAPKDLVYNFVGNLKNWENSGILTKDTTAVYTFSDTTTGEGAYANWTTGSVKNLATSPNDSITQTSVLNDREIEVHWTFKDTLTEATTVSLRMKGQLSFTEKAYAILKGGTDKKVSNLINHSLKRVNYMLVNRVNFFEIKVDGVMVKEGTYYIADSTSCKISEMQQKMPGMFAKVNKFVTENNIATNGKPFTYYYIFDEAKDSTVFMTCIPLEDEILMSEGSEFKAGQIKRFNALKTTLKGDYRHLKKAWDAAFKNIKKKKLEENFELPYLEVYTKGPADTKDTAEWITDIYIPIGSILPEEEEPTQVNDSTEVITEAPAVARPRTVRKKTPTVTPISTQPVSVQPTIALPKKDTTSKKKPVQDTTNQSGLK</sequence>